<proteinExistence type="predicted"/>
<dbReference type="GO" id="GO:0000978">
    <property type="term" value="F:RNA polymerase II cis-regulatory region sequence-specific DNA binding"/>
    <property type="evidence" value="ECO:0007669"/>
    <property type="project" value="TreeGrafter"/>
</dbReference>
<dbReference type="OrthoDB" id="295274at2759"/>
<dbReference type="Pfam" id="PF00170">
    <property type="entry name" value="bZIP_1"/>
    <property type="match status" value="1"/>
</dbReference>
<reference evidence="5" key="1">
    <citation type="submission" date="2025-08" db="UniProtKB">
        <authorList>
            <consortium name="RefSeq"/>
        </authorList>
    </citation>
    <scope>IDENTIFICATION</scope>
</reference>
<dbReference type="InterPro" id="IPR004827">
    <property type="entry name" value="bZIP"/>
</dbReference>
<feature type="coiled-coil region" evidence="1">
    <location>
        <begin position="68"/>
        <end position="95"/>
    </location>
</feature>
<evidence type="ECO:0000256" key="2">
    <source>
        <dbReference type="SAM" id="MobiDB-lite"/>
    </source>
</evidence>
<keyword evidence="1" id="KW-0175">Coiled coil</keyword>
<feature type="compositionally biased region" description="Basic and acidic residues" evidence="2">
    <location>
        <begin position="45"/>
        <end position="62"/>
    </location>
</feature>
<evidence type="ECO:0000313" key="4">
    <source>
        <dbReference type="Proteomes" id="UP000515152"/>
    </source>
</evidence>
<feature type="region of interest" description="Disordered" evidence="2">
    <location>
        <begin position="1"/>
        <end position="62"/>
    </location>
</feature>
<dbReference type="PANTHER" id="PTHR23351">
    <property type="entry name" value="FOS TRANSCRIPTION FACTOR-RELATED"/>
    <property type="match status" value="1"/>
</dbReference>
<evidence type="ECO:0000256" key="1">
    <source>
        <dbReference type="SAM" id="Coils"/>
    </source>
</evidence>
<dbReference type="CTD" id="116071"/>
<dbReference type="KEGG" id="char:122133727"/>
<gene>
    <name evidence="5" type="primary">batf2</name>
</gene>
<protein>
    <submittedName>
        <fullName evidence="5">Basic leucine zipper transcriptional factor ATF-like</fullName>
    </submittedName>
</protein>
<evidence type="ECO:0000259" key="3">
    <source>
        <dbReference type="PROSITE" id="PS50217"/>
    </source>
</evidence>
<dbReference type="GeneID" id="122133727"/>
<accession>A0A8M1KXP5</accession>
<evidence type="ECO:0000313" key="5">
    <source>
        <dbReference type="RefSeq" id="XP_042566359.1"/>
    </source>
</evidence>
<name>A0A8M1KXP5_CLUHA</name>
<dbReference type="GO" id="GO:0005634">
    <property type="term" value="C:nucleus"/>
    <property type="evidence" value="ECO:0007669"/>
    <property type="project" value="TreeGrafter"/>
</dbReference>
<dbReference type="PANTHER" id="PTHR23351:SF51">
    <property type="entry name" value="BASIC LEUCINE ZIPPER TRANSCRIPTIONAL FACTOR ATF-LIKE"/>
    <property type="match status" value="1"/>
</dbReference>
<dbReference type="AlphaFoldDB" id="A0A8M1KXP5"/>
<feature type="domain" description="BZIP" evidence="3">
    <location>
        <begin position="36"/>
        <end position="99"/>
    </location>
</feature>
<dbReference type="SMART" id="SM00338">
    <property type="entry name" value="BRLZ"/>
    <property type="match status" value="1"/>
</dbReference>
<keyword evidence="4" id="KW-1185">Reference proteome</keyword>
<dbReference type="PROSITE" id="PS00036">
    <property type="entry name" value="BZIP_BASIC"/>
    <property type="match status" value="1"/>
</dbReference>
<dbReference type="RefSeq" id="XP_042566359.1">
    <property type="nucleotide sequence ID" value="XM_042710425.1"/>
</dbReference>
<feature type="compositionally biased region" description="Low complexity" evidence="2">
    <location>
        <begin position="11"/>
        <end position="27"/>
    </location>
</feature>
<sequence>MPGVFMDTTNSAESFASFSGEESQSSSDWGKNGFGPVRTGKRREKNRDAARKSRKKQTERADILHGEMQFLERSNVAFEKEIGDLKAELQRYTTALQHHEPQCSLHSQSRLAGHVTPQVKALSSTSTTISLSALNVDTAPVTSAQSSTARPGETQREFSLSELLDSADWTSPWDLGHWSLH</sequence>
<organism evidence="4 5">
    <name type="scientific">Clupea harengus</name>
    <name type="common">Atlantic herring</name>
    <dbReference type="NCBI Taxonomy" id="7950"/>
    <lineage>
        <taxon>Eukaryota</taxon>
        <taxon>Metazoa</taxon>
        <taxon>Chordata</taxon>
        <taxon>Craniata</taxon>
        <taxon>Vertebrata</taxon>
        <taxon>Euteleostomi</taxon>
        <taxon>Actinopterygii</taxon>
        <taxon>Neopterygii</taxon>
        <taxon>Teleostei</taxon>
        <taxon>Clupei</taxon>
        <taxon>Clupeiformes</taxon>
        <taxon>Clupeoidei</taxon>
        <taxon>Clupeidae</taxon>
        <taxon>Clupea</taxon>
    </lineage>
</organism>
<dbReference type="GO" id="GO:0000981">
    <property type="term" value="F:DNA-binding transcription factor activity, RNA polymerase II-specific"/>
    <property type="evidence" value="ECO:0007669"/>
    <property type="project" value="TreeGrafter"/>
</dbReference>
<dbReference type="Proteomes" id="UP000515152">
    <property type="component" value="Chromosome 18"/>
</dbReference>
<dbReference type="PROSITE" id="PS50217">
    <property type="entry name" value="BZIP"/>
    <property type="match status" value="1"/>
</dbReference>
<dbReference type="InterPro" id="IPR000837">
    <property type="entry name" value="AP-1"/>
</dbReference>